<proteinExistence type="inferred from homology"/>
<dbReference type="OrthoDB" id="9150865at2"/>
<dbReference type="STRING" id="1874317.BKP64_04805"/>
<dbReference type="GO" id="GO:0022857">
    <property type="term" value="F:transmembrane transporter activity"/>
    <property type="evidence" value="ECO:0007669"/>
    <property type="project" value="InterPro"/>
</dbReference>
<dbReference type="RefSeq" id="WP_070966693.1">
    <property type="nucleotide sequence ID" value="NZ_CP017715.1"/>
</dbReference>
<keyword evidence="5 8" id="KW-1133">Transmembrane helix</keyword>
<evidence type="ECO:0000256" key="6">
    <source>
        <dbReference type="ARBA" id="ARBA00023136"/>
    </source>
</evidence>
<reference evidence="9 10" key="1">
    <citation type="submission" date="2016-10" db="EMBL/GenBank/DDBJ databases">
        <title>Marinobacter salinus sp. nov., a moderately halophilic bacterium isolated from a tidal flat environment.</title>
        <authorList>
            <person name="Park S.-J."/>
        </authorList>
    </citation>
    <scope>NUCLEOTIDE SEQUENCE [LARGE SCALE GENOMIC DNA]</scope>
    <source>
        <strain evidence="9 10">Hb8</strain>
    </source>
</reference>
<comment type="subcellular location">
    <subcellularLocation>
        <location evidence="1">Cell membrane</location>
        <topology evidence="1">Single-pass membrane protein</topology>
    </subcellularLocation>
    <subcellularLocation>
        <location evidence="7">Cell membrane</location>
        <topology evidence="7">Single-pass type II membrane protein</topology>
    </subcellularLocation>
</comment>
<dbReference type="GO" id="GO:0005886">
    <property type="term" value="C:plasma membrane"/>
    <property type="evidence" value="ECO:0007669"/>
    <property type="project" value="UniProtKB-SubCell"/>
</dbReference>
<evidence type="ECO:0000256" key="4">
    <source>
        <dbReference type="ARBA" id="ARBA00022692"/>
    </source>
</evidence>
<dbReference type="KEGG" id="msq:BKP64_04805"/>
<feature type="transmembrane region" description="Helical" evidence="8">
    <location>
        <begin position="16"/>
        <end position="36"/>
    </location>
</feature>
<keyword evidence="7" id="KW-0813">Transport</keyword>
<dbReference type="Proteomes" id="UP000177445">
    <property type="component" value="Chromosome"/>
</dbReference>
<dbReference type="Pfam" id="PF02472">
    <property type="entry name" value="ExbD"/>
    <property type="match status" value="1"/>
</dbReference>
<evidence type="ECO:0000313" key="10">
    <source>
        <dbReference type="Proteomes" id="UP000177445"/>
    </source>
</evidence>
<dbReference type="EMBL" id="CP017715">
    <property type="protein sequence ID" value="AOY87546.1"/>
    <property type="molecule type" value="Genomic_DNA"/>
</dbReference>
<dbReference type="GO" id="GO:0015031">
    <property type="term" value="P:protein transport"/>
    <property type="evidence" value="ECO:0007669"/>
    <property type="project" value="UniProtKB-KW"/>
</dbReference>
<protein>
    <submittedName>
        <fullName evidence="9">Biopolymer transporter ExbD</fullName>
    </submittedName>
</protein>
<evidence type="ECO:0000256" key="2">
    <source>
        <dbReference type="ARBA" id="ARBA00005811"/>
    </source>
</evidence>
<keyword evidence="6 8" id="KW-0472">Membrane</keyword>
<keyword evidence="7" id="KW-0653">Protein transport</keyword>
<accession>A0A1D9GIS0</accession>
<organism evidence="9 10">
    <name type="scientific">Marinobacter salinus</name>
    <dbReference type="NCBI Taxonomy" id="1874317"/>
    <lineage>
        <taxon>Bacteria</taxon>
        <taxon>Pseudomonadati</taxon>
        <taxon>Pseudomonadota</taxon>
        <taxon>Gammaproteobacteria</taxon>
        <taxon>Pseudomonadales</taxon>
        <taxon>Marinobacteraceae</taxon>
        <taxon>Marinobacter</taxon>
    </lineage>
</organism>
<sequence>MRRRHRKPAGSPELDITAFMNLMIVLVPVLLLGMVFSQVRMIELDFPGMDSGEAPNPEEFRLVVTVIPDGMEIADSDRGLIRVLPSRDGGQDFVSLRSVLKRIKTRVPDKTDVILEVGPDIDYQTLVRAMDTVRSYPAVVAASVVEAELFPDVSLMDAPEGRPLAAIKSGIDVEDA</sequence>
<keyword evidence="3" id="KW-1003">Cell membrane</keyword>
<evidence type="ECO:0000256" key="1">
    <source>
        <dbReference type="ARBA" id="ARBA00004162"/>
    </source>
</evidence>
<evidence type="ECO:0000256" key="3">
    <source>
        <dbReference type="ARBA" id="ARBA00022475"/>
    </source>
</evidence>
<evidence type="ECO:0000313" key="9">
    <source>
        <dbReference type="EMBL" id="AOY87546.1"/>
    </source>
</evidence>
<evidence type="ECO:0000256" key="7">
    <source>
        <dbReference type="RuleBase" id="RU003879"/>
    </source>
</evidence>
<evidence type="ECO:0000256" key="8">
    <source>
        <dbReference type="SAM" id="Phobius"/>
    </source>
</evidence>
<dbReference type="InterPro" id="IPR003400">
    <property type="entry name" value="ExbD"/>
</dbReference>
<comment type="similarity">
    <text evidence="2 7">Belongs to the ExbD/TolR family.</text>
</comment>
<keyword evidence="4 7" id="KW-0812">Transmembrane</keyword>
<evidence type="ECO:0000256" key="5">
    <source>
        <dbReference type="ARBA" id="ARBA00022989"/>
    </source>
</evidence>
<dbReference type="AlphaFoldDB" id="A0A1D9GIS0"/>
<name>A0A1D9GIS0_9GAMM</name>
<gene>
    <name evidence="9" type="ORF">BKP64_04805</name>
</gene>
<keyword evidence="10" id="KW-1185">Reference proteome</keyword>